<dbReference type="EMBL" id="JBBNAE010000001">
    <property type="protein sequence ID" value="KAK9156231.1"/>
    <property type="molecule type" value="Genomic_DNA"/>
</dbReference>
<comment type="caution">
    <text evidence="2">The sequence shown here is derived from an EMBL/GenBank/DDBJ whole genome shotgun (WGS) entry which is preliminary data.</text>
</comment>
<gene>
    <name evidence="2" type="ORF">Sjap_003711</name>
</gene>
<accession>A0AAP0KPC6</accession>
<name>A0AAP0KPC6_9MAGN</name>
<reference evidence="2 3" key="1">
    <citation type="submission" date="2024-01" db="EMBL/GenBank/DDBJ databases">
        <title>Genome assemblies of Stephania.</title>
        <authorList>
            <person name="Yang L."/>
        </authorList>
    </citation>
    <scope>NUCLEOTIDE SEQUENCE [LARGE SCALE GENOMIC DNA]</scope>
    <source>
        <strain evidence="2">QJT</strain>
        <tissue evidence="2">Leaf</tissue>
    </source>
</reference>
<organism evidence="2 3">
    <name type="scientific">Stephania japonica</name>
    <dbReference type="NCBI Taxonomy" id="461633"/>
    <lineage>
        <taxon>Eukaryota</taxon>
        <taxon>Viridiplantae</taxon>
        <taxon>Streptophyta</taxon>
        <taxon>Embryophyta</taxon>
        <taxon>Tracheophyta</taxon>
        <taxon>Spermatophyta</taxon>
        <taxon>Magnoliopsida</taxon>
        <taxon>Ranunculales</taxon>
        <taxon>Menispermaceae</taxon>
        <taxon>Menispermoideae</taxon>
        <taxon>Cissampelideae</taxon>
        <taxon>Stephania</taxon>
    </lineage>
</organism>
<proteinExistence type="predicted"/>
<evidence type="ECO:0000313" key="2">
    <source>
        <dbReference type="EMBL" id="KAK9156231.1"/>
    </source>
</evidence>
<sequence>MKRHRSLPLARSLSLSIDSSKSERKVRRGSDVFGGNLQVKGHSSSDGIPYNGNIAENDKINECPRQSSSSSSQSIKKDQTAVVSGSEHSESSSLDTNSRTQCTDMDLLCVVSVLKHRHDKLASFVASELNQNNPPSKCRTKCKLLDWVDSNKIVAEGEITVEDPTYHVKGIGTPLGRGNEKTTWWMEMEVKCEAFEVAALTSHSIGNLNFNSLAAKDPTILKLSHIEPYVERSSPLFSTTFTKLEPGPCLRETLLEFFFLLGV</sequence>
<evidence type="ECO:0000313" key="3">
    <source>
        <dbReference type="Proteomes" id="UP001417504"/>
    </source>
</evidence>
<dbReference type="Proteomes" id="UP001417504">
    <property type="component" value="Unassembled WGS sequence"/>
</dbReference>
<protein>
    <submittedName>
        <fullName evidence="2">Uncharacterized protein</fullName>
    </submittedName>
</protein>
<dbReference type="AlphaFoldDB" id="A0AAP0KPC6"/>
<keyword evidence="3" id="KW-1185">Reference proteome</keyword>
<feature type="region of interest" description="Disordered" evidence="1">
    <location>
        <begin position="1"/>
        <end position="98"/>
    </location>
</feature>
<evidence type="ECO:0000256" key="1">
    <source>
        <dbReference type="SAM" id="MobiDB-lite"/>
    </source>
</evidence>
<feature type="compositionally biased region" description="Low complexity" evidence="1">
    <location>
        <begin position="7"/>
        <end position="19"/>
    </location>
</feature>